<gene>
    <name evidence="3" type="ORF">SAMN05216469_10736</name>
</gene>
<feature type="domain" description="Ricin B lectin" evidence="2">
    <location>
        <begin position="137"/>
        <end position="278"/>
    </location>
</feature>
<dbReference type="InterPro" id="IPR002477">
    <property type="entry name" value="Peptidoglycan-bd-like"/>
</dbReference>
<dbReference type="Gene3D" id="1.10.101.10">
    <property type="entry name" value="PGBD-like superfamily/PGBD"/>
    <property type="match status" value="1"/>
</dbReference>
<dbReference type="Gene3D" id="2.70.70.10">
    <property type="entry name" value="Glucose Permease (Domain IIA)"/>
    <property type="match status" value="1"/>
</dbReference>
<dbReference type="SUPFAM" id="SSF47090">
    <property type="entry name" value="PGBD-like"/>
    <property type="match status" value="1"/>
</dbReference>
<feature type="chain" id="PRO_5010180001" evidence="1">
    <location>
        <begin position="29"/>
        <end position="455"/>
    </location>
</feature>
<evidence type="ECO:0000313" key="3">
    <source>
        <dbReference type="EMBL" id="SEK88361.1"/>
    </source>
</evidence>
<sequence length="455" mass="49552">MKRFSKSFVSIFLTIVIVISILPMSAFAASYSVNYWEHSVPGRTLSNGCKGDDVKWLQCAINNLVTNGDRSNSRLSTSKLDVDGDFGNATKTAVLAFQKKYGLAVDGYFGPASLAKMKSVVRYGVIPFDPVDKNITEGVYYIRNKLTGKYLDVKGGSSYNGAEIIQYKFHGDPNQQFQIKYENGFYKIYSKLGRCLDLSTASGANTNGTDLKLYDSSNTRQQQYFRFRKMSDGSVEIGTVSSYGNKIFEVTNSSYADSAVVQIWDRSDSRTNDNWILEPVKTTTPIVTGRPFNWPVPDSKGISAGFGDNRNHRAIDIAAPTGTSVKAAAAGTVQTYPGSWNGGAGNYVVITHKINGETYVTVYMHLSKITVSNGATVSAGTEIGKVGSTGNSTGPHLDFSIRAGSFGGTRIDPGFYTNLPAGLYADLSGAKKYVDEINANRNNVYALSERKQSNY</sequence>
<dbReference type="SMART" id="SM00458">
    <property type="entry name" value="RICIN"/>
    <property type="match status" value="1"/>
</dbReference>
<dbReference type="InterPro" id="IPR016047">
    <property type="entry name" value="M23ase_b-sheet_dom"/>
</dbReference>
<evidence type="ECO:0000313" key="4">
    <source>
        <dbReference type="Proteomes" id="UP000186015"/>
    </source>
</evidence>
<dbReference type="PROSITE" id="PS50231">
    <property type="entry name" value="RICIN_B_LECTIN"/>
    <property type="match status" value="1"/>
</dbReference>
<dbReference type="Pfam" id="PF14200">
    <property type="entry name" value="RicinB_lectin_2"/>
    <property type="match status" value="1"/>
</dbReference>
<reference evidence="3 4" key="1">
    <citation type="submission" date="2016-10" db="EMBL/GenBank/DDBJ databases">
        <authorList>
            <person name="de Groot N.N."/>
        </authorList>
    </citation>
    <scope>NUCLEOTIDE SEQUENCE [LARGE SCALE GENOMIC DNA]</scope>
    <source>
        <strain evidence="3 4">KH2T6</strain>
    </source>
</reference>
<dbReference type="InterPro" id="IPR000772">
    <property type="entry name" value="Ricin_B_lectin"/>
</dbReference>
<dbReference type="PANTHER" id="PTHR21666:SF270">
    <property type="entry name" value="MUREIN HYDROLASE ACTIVATOR ENVC"/>
    <property type="match status" value="1"/>
</dbReference>
<dbReference type="EMBL" id="FOAT01000007">
    <property type="protein sequence ID" value="SEK88361.1"/>
    <property type="molecule type" value="Genomic_DNA"/>
</dbReference>
<evidence type="ECO:0000259" key="2">
    <source>
        <dbReference type="SMART" id="SM00458"/>
    </source>
</evidence>
<accession>A0A1H7KNE7</accession>
<dbReference type="InterPro" id="IPR011055">
    <property type="entry name" value="Dup_hybrid_motif"/>
</dbReference>
<dbReference type="Proteomes" id="UP000186015">
    <property type="component" value="Unassembled WGS sequence"/>
</dbReference>
<dbReference type="AlphaFoldDB" id="A0A1H7KNE7"/>
<evidence type="ECO:0000256" key="1">
    <source>
        <dbReference type="SAM" id="SignalP"/>
    </source>
</evidence>
<dbReference type="RefSeq" id="WP_074833051.1">
    <property type="nucleotide sequence ID" value="NZ_FOAT01000007.1"/>
</dbReference>
<dbReference type="Gene3D" id="2.80.10.50">
    <property type="match status" value="2"/>
</dbReference>
<dbReference type="SUPFAM" id="SSF51261">
    <property type="entry name" value="Duplicated hybrid motif"/>
    <property type="match status" value="1"/>
</dbReference>
<dbReference type="CDD" id="cd00161">
    <property type="entry name" value="beta-trefoil_Ricin-like"/>
    <property type="match status" value="1"/>
</dbReference>
<dbReference type="GO" id="GO:0004222">
    <property type="term" value="F:metalloendopeptidase activity"/>
    <property type="evidence" value="ECO:0007669"/>
    <property type="project" value="TreeGrafter"/>
</dbReference>
<dbReference type="InterPro" id="IPR036366">
    <property type="entry name" value="PGBDSf"/>
</dbReference>
<dbReference type="OrthoDB" id="1817695at2"/>
<feature type="signal peptide" evidence="1">
    <location>
        <begin position="1"/>
        <end position="28"/>
    </location>
</feature>
<dbReference type="InterPro" id="IPR035992">
    <property type="entry name" value="Ricin_B-like_lectins"/>
</dbReference>
<dbReference type="InterPro" id="IPR036365">
    <property type="entry name" value="PGBD-like_sf"/>
</dbReference>
<name>A0A1H7KNE7_RUMAL</name>
<proteinExistence type="predicted"/>
<dbReference type="PANTHER" id="PTHR21666">
    <property type="entry name" value="PEPTIDASE-RELATED"/>
    <property type="match status" value="1"/>
</dbReference>
<organism evidence="3 4">
    <name type="scientific">Ruminococcus albus</name>
    <dbReference type="NCBI Taxonomy" id="1264"/>
    <lineage>
        <taxon>Bacteria</taxon>
        <taxon>Bacillati</taxon>
        <taxon>Bacillota</taxon>
        <taxon>Clostridia</taxon>
        <taxon>Eubacteriales</taxon>
        <taxon>Oscillospiraceae</taxon>
        <taxon>Ruminococcus</taxon>
    </lineage>
</organism>
<dbReference type="CDD" id="cd12797">
    <property type="entry name" value="M23_peptidase"/>
    <property type="match status" value="1"/>
</dbReference>
<dbReference type="InterPro" id="IPR050570">
    <property type="entry name" value="Cell_wall_metabolism_enzyme"/>
</dbReference>
<keyword evidence="1" id="KW-0732">Signal</keyword>
<dbReference type="Pfam" id="PF01471">
    <property type="entry name" value="PG_binding_1"/>
    <property type="match status" value="1"/>
</dbReference>
<dbReference type="SUPFAM" id="SSF50370">
    <property type="entry name" value="Ricin B-like lectins"/>
    <property type="match status" value="1"/>
</dbReference>
<protein>
    <submittedName>
        <fullName evidence="3">Putative peptidoglycan binding domain-containing protein</fullName>
    </submittedName>
</protein>
<dbReference type="Pfam" id="PF01551">
    <property type="entry name" value="Peptidase_M23"/>
    <property type="match status" value="1"/>
</dbReference>